<dbReference type="PANTHER" id="PTHR21610">
    <property type="entry name" value="VON WILLEBRAND FACTOR A DOMAIN-CONTAINING PROTEIN 8"/>
    <property type="match status" value="1"/>
</dbReference>
<comment type="caution">
    <text evidence="1">The sequence shown here is derived from an EMBL/GenBank/DDBJ whole genome shotgun (WGS) entry which is preliminary data.</text>
</comment>
<sequence length="128" mass="14221">DVSSPKHGKVDPDNMPHVGGNTWAGGTSYGRWSFFVCLFGGRDTAGLGGKGGPYRLDAGHRVYQISQAEKDAVPEEVKRAAREMGEKAFKQRLKEIQMSEYDASTYERFSGAVRRQVQSLRIILDNLQ</sequence>
<protein>
    <submittedName>
        <fullName evidence="1">VWA8 protein</fullName>
    </submittedName>
</protein>
<dbReference type="OrthoDB" id="5186at2759"/>
<dbReference type="EMBL" id="VZTM01026701">
    <property type="protein sequence ID" value="NXS98788.1"/>
    <property type="molecule type" value="Genomic_DNA"/>
</dbReference>
<dbReference type="Proteomes" id="UP000550086">
    <property type="component" value="Unassembled WGS sequence"/>
</dbReference>
<dbReference type="AlphaFoldDB" id="A0A7L2YVW8"/>
<dbReference type="InterPro" id="IPR039891">
    <property type="entry name" value="VWA8"/>
</dbReference>
<feature type="non-terminal residue" evidence="1">
    <location>
        <position position="1"/>
    </location>
</feature>
<keyword evidence="2" id="KW-1185">Reference proteome</keyword>
<dbReference type="PANTHER" id="PTHR21610:SF9">
    <property type="entry name" value="VON WILLEBRAND FACTOR A DOMAIN-CONTAINING PROTEIN 8"/>
    <property type="match status" value="1"/>
</dbReference>
<dbReference type="GO" id="GO:0005737">
    <property type="term" value="C:cytoplasm"/>
    <property type="evidence" value="ECO:0007669"/>
    <property type="project" value="TreeGrafter"/>
</dbReference>
<evidence type="ECO:0000313" key="1">
    <source>
        <dbReference type="EMBL" id="NXS98788.1"/>
    </source>
</evidence>
<accession>A0A7L2YVW8</accession>
<evidence type="ECO:0000313" key="2">
    <source>
        <dbReference type="Proteomes" id="UP000550086"/>
    </source>
</evidence>
<organism evidence="1 2">
    <name type="scientific">Jacana jacana</name>
    <name type="common">Wattled jacana</name>
    <name type="synonym">Parra jacana</name>
    <dbReference type="NCBI Taxonomy" id="54508"/>
    <lineage>
        <taxon>Eukaryota</taxon>
        <taxon>Metazoa</taxon>
        <taxon>Chordata</taxon>
        <taxon>Craniata</taxon>
        <taxon>Vertebrata</taxon>
        <taxon>Euteleostomi</taxon>
        <taxon>Archelosauria</taxon>
        <taxon>Archosauria</taxon>
        <taxon>Dinosauria</taxon>
        <taxon>Saurischia</taxon>
        <taxon>Theropoda</taxon>
        <taxon>Coelurosauria</taxon>
        <taxon>Aves</taxon>
        <taxon>Neognathae</taxon>
        <taxon>Neoaves</taxon>
        <taxon>Charadriiformes</taxon>
        <taxon>Jacanidae</taxon>
        <taxon>Jacana</taxon>
    </lineage>
</organism>
<gene>
    <name evidence="1" type="primary">Vwa8</name>
    <name evidence="1" type="ORF">JACJAC_R05387</name>
</gene>
<reference evidence="1 2" key="1">
    <citation type="submission" date="2019-09" db="EMBL/GenBank/DDBJ databases">
        <title>Bird 10,000 Genomes (B10K) Project - Family phase.</title>
        <authorList>
            <person name="Zhang G."/>
        </authorList>
    </citation>
    <scope>NUCLEOTIDE SEQUENCE [LARGE SCALE GENOMIC DNA]</scope>
    <source>
        <strain evidence="1">B10K-DU-002-59</strain>
        <tissue evidence="1">Muscle</tissue>
    </source>
</reference>
<proteinExistence type="predicted"/>
<name>A0A7L2YVW8_JACJC</name>
<feature type="non-terminal residue" evidence="1">
    <location>
        <position position="128"/>
    </location>
</feature>